<dbReference type="SUPFAM" id="SSF56349">
    <property type="entry name" value="DNA breaking-rejoining enzymes"/>
    <property type="match status" value="1"/>
</dbReference>
<dbReference type="GO" id="GO:0003677">
    <property type="term" value="F:DNA binding"/>
    <property type="evidence" value="ECO:0007669"/>
    <property type="project" value="InterPro"/>
</dbReference>
<reference evidence="3" key="1">
    <citation type="submission" date="2023-07" db="EMBL/GenBank/DDBJ databases">
        <title>Bifidobacterium aquikefiriaerophilum sp. nov. and Bifidobacterium eccum sp. nov., isolated from water kefir.</title>
        <authorList>
            <person name="Breselge S."/>
            <person name="Bellassi P."/>
            <person name="Barcenilla C."/>
            <person name="Alvarez-Ordonez A."/>
            <person name="Morelli L."/>
            <person name="Cotter P.D."/>
        </authorList>
    </citation>
    <scope>NUCLEOTIDE SEQUENCE</scope>
    <source>
        <strain evidence="3">WK041_4_12</strain>
    </source>
</reference>
<dbReference type="AlphaFoldDB" id="A0AB39U8V9"/>
<protein>
    <submittedName>
        <fullName evidence="3">Tyrosine-type recombinase/integrase</fullName>
    </submittedName>
</protein>
<feature type="domain" description="Tyr recombinase" evidence="2">
    <location>
        <begin position="1"/>
        <end position="76"/>
    </location>
</feature>
<organism evidence="3">
    <name type="scientific">Bifidobacterium aquikefiricola</name>
    <dbReference type="NCBI Taxonomy" id="3059038"/>
    <lineage>
        <taxon>Bacteria</taxon>
        <taxon>Bacillati</taxon>
        <taxon>Actinomycetota</taxon>
        <taxon>Actinomycetes</taxon>
        <taxon>Bifidobacteriales</taxon>
        <taxon>Bifidobacteriaceae</taxon>
        <taxon>Bifidobacterium</taxon>
    </lineage>
</organism>
<keyword evidence="1" id="KW-0233">DNA recombination</keyword>
<name>A0AB39U8V9_9BIFI</name>
<dbReference type="PROSITE" id="PS51898">
    <property type="entry name" value="TYR_RECOMBINASE"/>
    <property type="match status" value="1"/>
</dbReference>
<evidence type="ECO:0000259" key="2">
    <source>
        <dbReference type="PROSITE" id="PS51898"/>
    </source>
</evidence>
<dbReference type="InterPro" id="IPR013762">
    <property type="entry name" value="Integrase-like_cat_sf"/>
</dbReference>
<dbReference type="KEGG" id="baqk:QN215_04650"/>
<accession>A0AB39U8V9</accession>
<dbReference type="Gene3D" id="1.10.443.10">
    <property type="entry name" value="Intergrase catalytic core"/>
    <property type="match status" value="1"/>
</dbReference>
<dbReference type="InterPro" id="IPR011010">
    <property type="entry name" value="DNA_brk_join_enz"/>
</dbReference>
<dbReference type="GO" id="GO:0006310">
    <property type="term" value="P:DNA recombination"/>
    <property type="evidence" value="ECO:0007669"/>
    <property type="project" value="UniProtKB-KW"/>
</dbReference>
<dbReference type="GO" id="GO:0015074">
    <property type="term" value="P:DNA integration"/>
    <property type="evidence" value="ECO:0007669"/>
    <property type="project" value="InterPro"/>
</dbReference>
<evidence type="ECO:0000313" key="3">
    <source>
        <dbReference type="EMBL" id="XDS45394.1"/>
    </source>
</evidence>
<sequence>MDTWRNRIWSVALQASGYADIPGVSIHSLRHSYASIAIAHGADVTTLQAAMGHASAAMTLDIYANLWPHRLDDVTQAIDLALKPTLSQPFLLSPTEKKQGRNPTP</sequence>
<dbReference type="EMBL" id="CP129674">
    <property type="protein sequence ID" value="XDS45394.1"/>
    <property type="molecule type" value="Genomic_DNA"/>
</dbReference>
<dbReference type="Pfam" id="PF00589">
    <property type="entry name" value="Phage_integrase"/>
    <property type="match status" value="1"/>
</dbReference>
<dbReference type="InterPro" id="IPR002104">
    <property type="entry name" value="Integrase_catalytic"/>
</dbReference>
<proteinExistence type="predicted"/>
<evidence type="ECO:0000256" key="1">
    <source>
        <dbReference type="ARBA" id="ARBA00023172"/>
    </source>
</evidence>
<gene>
    <name evidence="3" type="ORF">QN215_04650</name>
</gene>